<proteinExistence type="inferred from homology"/>
<evidence type="ECO:0000313" key="3">
    <source>
        <dbReference type="EMBL" id="KKT83969.1"/>
    </source>
</evidence>
<dbReference type="SUPFAM" id="SSF82771">
    <property type="entry name" value="GIY-YIG endonuclease"/>
    <property type="match status" value="1"/>
</dbReference>
<dbReference type="Proteomes" id="UP000034504">
    <property type="component" value="Unassembled WGS sequence"/>
</dbReference>
<dbReference type="PROSITE" id="PS50164">
    <property type="entry name" value="GIY_YIG"/>
    <property type="match status" value="1"/>
</dbReference>
<dbReference type="InterPro" id="IPR050190">
    <property type="entry name" value="UPF0213_domain"/>
</dbReference>
<evidence type="ECO:0000256" key="1">
    <source>
        <dbReference type="ARBA" id="ARBA00007435"/>
    </source>
</evidence>
<dbReference type="AlphaFoldDB" id="A0A0G1NID7"/>
<dbReference type="PANTHER" id="PTHR34477">
    <property type="entry name" value="UPF0213 PROTEIN YHBQ"/>
    <property type="match status" value="1"/>
</dbReference>
<comment type="similarity">
    <text evidence="1">Belongs to the UPF0213 family.</text>
</comment>
<gene>
    <name evidence="3" type="ORF">UW82_C0029G0006</name>
</gene>
<organism evidence="3 4">
    <name type="scientific">candidate division WWE3 bacterium GW2011_GWC2_44_9</name>
    <dbReference type="NCBI Taxonomy" id="1619125"/>
    <lineage>
        <taxon>Bacteria</taxon>
        <taxon>Katanobacteria</taxon>
    </lineage>
</organism>
<dbReference type="Pfam" id="PF01541">
    <property type="entry name" value="GIY-YIG"/>
    <property type="match status" value="1"/>
</dbReference>
<protein>
    <submittedName>
        <fullName evidence="3">Excinuclease ABC C subunit domain protein</fullName>
    </submittedName>
</protein>
<dbReference type="EMBL" id="LCJU01000029">
    <property type="protein sequence ID" value="KKT83969.1"/>
    <property type="molecule type" value="Genomic_DNA"/>
</dbReference>
<reference evidence="3 4" key="1">
    <citation type="journal article" date="2015" name="Nature">
        <title>rRNA introns, odd ribosomes, and small enigmatic genomes across a large radiation of phyla.</title>
        <authorList>
            <person name="Brown C.T."/>
            <person name="Hug L.A."/>
            <person name="Thomas B.C."/>
            <person name="Sharon I."/>
            <person name="Castelle C.J."/>
            <person name="Singh A."/>
            <person name="Wilkins M.J."/>
            <person name="Williams K.H."/>
            <person name="Banfield J.F."/>
        </authorList>
    </citation>
    <scope>NUCLEOTIDE SEQUENCE [LARGE SCALE GENOMIC DNA]</scope>
</reference>
<feature type="domain" description="GIY-YIG" evidence="2">
    <location>
        <begin position="1"/>
        <end position="78"/>
    </location>
</feature>
<dbReference type="InterPro" id="IPR000305">
    <property type="entry name" value="GIY-YIG_endonuc"/>
</dbReference>
<dbReference type="InterPro" id="IPR035901">
    <property type="entry name" value="GIY-YIG_endonuc_sf"/>
</dbReference>
<comment type="caution">
    <text evidence="3">The sequence shown here is derived from an EMBL/GenBank/DDBJ whole genome shotgun (WGS) entry which is preliminary data.</text>
</comment>
<dbReference type="CDD" id="cd10449">
    <property type="entry name" value="GIY-YIG_SLX1_like"/>
    <property type="match status" value="1"/>
</dbReference>
<name>A0A0G1NID7_UNCKA</name>
<sequence length="87" mass="10543">MYAVYVLRSMKDGRTYVGCTKDLNNRLKEHNAGEVTSTKTRLPFIVWYKEEFTDKYKAFEREQHFKTAWGRRQLRKILDNLQHDKNE</sequence>
<evidence type="ECO:0000259" key="2">
    <source>
        <dbReference type="PROSITE" id="PS50164"/>
    </source>
</evidence>
<dbReference type="PANTHER" id="PTHR34477:SF1">
    <property type="entry name" value="UPF0213 PROTEIN YHBQ"/>
    <property type="match status" value="1"/>
</dbReference>
<dbReference type="Gene3D" id="3.40.1440.10">
    <property type="entry name" value="GIY-YIG endonuclease"/>
    <property type="match status" value="1"/>
</dbReference>
<accession>A0A0G1NID7</accession>
<evidence type="ECO:0000313" key="4">
    <source>
        <dbReference type="Proteomes" id="UP000034504"/>
    </source>
</evidence>